<geneLocation type="plasmid" evidence="1 2">
    <name>pPLIM01</name>
</geneLocation>
<keyword evidence="1" id="KW-0614">Plasmid</keyword>
<evidence type="ECO:0000313" key="2">
    <source>
        <dbReference type="Proteomes" id="UP000002220"/>
    </source>
</evidence>
<dbReference type="KEGG" id="plm:Plim_4289"/>
<keyword evidence="2" id="KW-1185">Reference proteome</keyword>
<name>D5SZH6_PLAL2</name>
<dbReference type="EMBL" id="CP001745">
    <property type="protein sequence ID" value="ADG70096.1"/>
    <property type="molecule type" value="Genomic_DNA"/>
</dbReference>
<dbReference type="RefSeq" id="WP_013112527.1">
    <property type="nucleotide sequence ID" value="NC_014149.1"/>
</dbReference>
<protein>
    <submittedName>
        <fullName evidence="1">Uncharacterized protein</fullName>
    </submittedName>
</protein>
<organism evidence="1 2">
    <name type="scientific">Planctopirus limnophila (strain ATCC 43296 / DSM 3776 / IFAM 1008 / Mu 290)</name>
    <name type="common">Planctomyces limnophilus</name>
    <dbReference type="NCBI Taxonomy" id="521674"/>
    <lineage>
        <taxon>Bacteria</taxon>
        <taxon>Pseudomonadati</taxon>
        <taxon>Planctomycetota</taxon>
        <taxon>Planctomycetia</taxon>
        <taxon>Planctomycetales</taxon>
        <taxon>Planctomycetaceae</taxon>
        <taxon>Planctopirus</taxon>
    </lineage>
</organism>
<dbReference type="AlphaFoldDB" id="D5SZH6"/>
<gene>
    <name evidence="1" type="ordered locus">Plim_4289</name>
</gene>
<sequence>MKTKRNPKNLREWQEAADAAELFLQIDSARSYGLITGGPAVDVDRCEELLKLAARRKIRPNKDALGLILQGLKTTGGQLVEKPR</sequence>
<evidence type="ECO:0000313" key="1">
    <source>
        <dbReference type="EMBL" id="ADG70096.1"/>
    </source>
</evidence>
<dbReference type="HOGENOM" id="CLU_2524659_0_0_0"/>
<reference evidence="1 2" key="1">
    <citation type="journal article" date="2010" name="Stand. Genomic Sci.">
        <title>Complete genome sequence of Planctomyces limnophilus type strain (Mu 290).</title>
        <authorList>
            <person name="Labutti K."/>
            <person name="Sikorski J."/>
            <person name="Schneider S."/>
            <person name="Nolan M."/>
            <person name="Lucas S."/>
            <person name="Glavina Del Rio T."/>
            <person name="Tice H."/>
            <person name="Cheng J.F."/>
            <person name="Goodwin L."/>
            <person name="Pitluck S."/>
            <person name="Liolios K."/>
            <person name="Ivanova N."/>
            <person name="Mavromatis K."/>
            <person name="Mikhailova N."/>
            <person name="Pati A."/>
            <person name="Chen A."/>
            <person name="Palaniappan K."/>
            <person name="Land M."/>
            <person name="Hauser L."/>
            <person name="Chang Y.J."/>
            <person name="Jeffries C.D."/>
            <person name="Tindall B.J."/>
            <person name="Rohde M."/>
            <person name="Goker M."/>
            <person name="Woyke T."/>
            <person name="Bristow J."/>
            <person name="Eisen J.A."/>
            <person name="Markowitz V."/>
            <person name="Hugenholtz P."/>
            <person name="Kyrpides N.C."/>
            <person name="Klenk H.P."/>
            <person name="Lapidus A."/>
        </authorList>
    </citation>
    <scope>NUCLEOTIDE SEQUENCE [LARGE SCALE GENOMIC DNA]</scope>
    <source>
        <strain evidence="2">ATCC 43296 / DSM 3776 / IFAM 1008 / 290</strain>
        <plasmid evidence="1 2">pPLIM01</plasmid>
    </source>
</reference>
<proteinExistence type="predicted"/>
<accession>D5SZH6</accession>
<dbReference type="Proteomes" id="UP000002220">
    <property type="component" value="Plasmid pPLIM01"/>
</dbReference>